<dbReference type="EMBL" id="JAVDVY010000002">
    <property type="protein sequence ID" value="MDR7135309.1"/>
    <property type="molecule type" value="Genomic_DNA"/>
</dbReference>
<evidence type="ECO:0000259" key="2">
    <source>
        <dbReference type="Pfam" id="PF00248"/>
    </source>
</evidence>
<dbReference type="InterPro" id="IPR023210">
    <property type="entry name" value="NADP_OxRdtase_dom"/>
</dbReference>
<dbReference type="PANTHER" id="PTHR43364:SF4">
    <property type="entry name" value="NAD(P)-LINKED OXIDOREDUCTASE SUPERFAMILY PROTEIN"/>
    <property type="match status" value="1"/>
</dbReference>
<dbReference type="InterPro" id="IPR036812">
    <property type="entry name" value="NAD(P)_OxRdtase_dom_sf"/>
</dbReference>
<accession>A0ABU1WD27</accession>
<dbReference type="InterPro" id="IPR050523">
    <property type="entry name" value="AKR_Detox_Biosynth"/>
</dbReference>
<evidence type="ECO:0000313" key="3">
    <source>
        <dbReference type="EMBL" id="MDR7135309.1"/>
    </source>
</evidence>
<reference evidence="3 4" key="1">
    <citation type="submission" date="2023-07" db="EMBL/GenBank/DDBJ databases">
        <title>Sorghum-associated microbial communities from plants grown in Nebraska, USA.</title>
        <authorList>
            <person name="Schachtman D."/>
        </authorList>
    </citation>
    <scope>NUCLEOTIDE SEQUENCE [LARGE SCALE GENOMIC DNA]</scope>
    <source>
        <strain evidence="3 4">BE198</strain>
    </source>
</reference>
<keyword evidence="1" id="KW-0560">Oxidoreductase</keyword>
<proteinExistence type="predicted"/>
<keyword evidence="4" id="KW-1185">Reference proteome</keyword>
<feature type="domain" description="NADP-dependent oxidoreductase" evidence="2">
    <location>
        <begin position="2"/>
        <end position="185"/>
    </location>
</feature>
<protein>
    <submittedName>
        <fullName evidence="3">Aryl-alcohol dehydrogenase-like predicted oxidoreductase</fullName>
    </submittedName>
</protein>
<comment type="caution">
    <text evidence="3">The sequence shown here is derived from an EMBL/GenBank/DDBJ whole genome shotgun (WGS) entry which is preliminary data.</text>
</comment>
<sequence length="219" mass="23136">MPDGVTPIDEIARALDDLVRSGKILYAGLSDFPAWRVAAAATLAEVRGWSPVAAVQVEYSLVERFGRAGTTVYVGRLQLGAVAWSPLGGGLLTGKYRRGETGRAQGLGVVIHGESDSRKTATVDAVLAIADEIGVSPGQVANAWVLAKGILPIIGPRTHEQLVDNLASHDVKLTMEQIQHLDQVSAIKLGFPHDVVAETAPALAGGKLDLIDRPRNAVR</sequence>
<dbReference type="Gene3D" id="3.20.20.100">
    <property type="entry name" value="NADP-dependent oxidoreductase domain"/>
    <property type="match status" value="1"/>
</dbReference>
<organism evidence="3 4">
    <name type="scientific">Lysobacter niastensis</name>
    <dbReference type="NCBI Taxonomy" id="380629"/>
    <lineage>
        <taxon>Bacteria</taxon>
        <taxon>Pseudomonadati</taxon>
        <taxon>Pseudomonadota</taxon>
        <taxon>Gammaproteobacteria</taxon>
        <taxon>Lysobacterales</taxon>
        <taxon>Lysobacteraceae</taxon>
        <taxon>Lysobacter</taxon>
    </lineage>
</organism>
<dbReference type="SUPFAM" id="SSF51430">
    <property type="entry name" value="NAD(P)-linked oxidoreductase"/>
    <property type="match status" value="1"/>
</dbReference>
<gene>
    <name evidence="3" type="ORF">J2X06_002518</name>
</gene>
<evidence type="ECO:0000256" key="1">
    <source>
        <dbReference type="ARBA" id="ARBA00023002"/>
    </source>
</evidence>
<name>A0ABU1WD27_9GAMM</name>
<dbReference type="Proteomes" id="UP001251524">
    <property type="component" value="Unassembled WGS sequence"/>
</dbReference>
<evidence type="ECO:0000313" key="4">
    <source>
        <dbReference type="Proteomes" id="UP001251524"/>
    </source>
</evidence>
<dbReference type="PANTHER" id="PTHR43364">
    <property type="entry name" value="NADH-SPECIFIC METHYLGLYOXAL REDUCTASE-RELATED"/>
    <property type="match status" value="1"/>
</dbReference>
<dbReference type="Pfam" id="PF00248">
    <property type="entry name" value="Aldo_ket_red"/>
    <property type="match status" value="1"/>
</dbReference>